<feature type="domain" description="Myb/SANT-like" evidence="1">
    <location>
        <begin position="84"/>
        <end position="155"/>
    </location>
</feature>
<dbReference type="Proteomes" id="UP000655225">
    <property type="component" value="Unassembled WGS sequence"/>
</dbReference>
<dbReference type="OMA" id="DSYILAM"/>
<name>A0A834ZI97_TETSI</name>
<protein>
    <recommendedName>
        <fullName evidence="1">Myb/SANT-like domain-containing protein</fullName>
    </recommendedName>
</protein>
<organism evidence="2 3">
    <name type="scientific">Tetracentron sinense</name>
    <name type="common">Spur-leaf</name>
    <dbReference type="NCBI Taxonomy" id="13715"/>
    <lineage>
        <taxon>Eukaryota</taxon>
        <taxon>Viridiplantae</taxon>
        <taxon>Streptophyta</taxon>
        <taxon>Embryophyta</taxon>
        <taxon>Tracheophyta</taxon>
        <taxon>Spermatophyta</taxon>
        <taxon>Magnoliopsida</taxon>
        <taxon>Trochodendrales</taxon>
        <taxon>Trochodendraceae</taxon>
        <taxon>Tetracentron</taxon>
    </lineage>
</organism>
<gene>
    <name evidence="2" type="ORF">HHK36_009108</name>
</gene>
<dbReference type="EMBL" id="JABCRI010000006">
    <property type="protein sequence ID" value="KAF8404226.1"/>
    <property type="molecule type" value="Genomic_DNA"/>
</dbReference>
<evidence type="ECO:0000313" key="3">
    <source>
        <dbReference type="Proteomes" id="UP000655225"/>
    </source>
</evidence>
<dbReference type="AlphaFoldDB" id="A0A834ZI97"/>
<keyword evidence="3" id="KW-1185">Reference proteome</keyword>
<dbReference type="PANTHER" id="PTHR46929">
    <property type="entry name" value="EXPRESSED PROTEIN"/>
    <property type="match status" value="1"/>
</dbReference>
<reference evidence="2 3" key="1">
    <citation type="submission" date="2020-04" db="EMBL/GenBank/DDBJ databases">
        <title>Plant Genome Project.</title>
        <authorList>
            <person name="Zhang R.-G."/>
        </authorList>
    </citation>
    <scope>NUCLEOTIDE SEQUENCE [LARGE SCALE GENOMIC DNA]</scope>
    <source>
        <strain evidence="2">YNK0</strain>
        <tissue evidence="2">Leaf</tissue>
    </source>
</reference>
<dbReference type="Pfam" id="PF12776">
    <property type="entry name" value="Myb_DNA-bind_3"/>
    <property type="match status" value="1"/>
</dbReference>
<dbReference type="InterPro" id="IPR024752">
    <property type="entry name" value="Myb/SANT-like_dom"/>
</dbReference>
<accession>A0A834ZI97</accession>
<evidence type="ECO:0000313" key="2">
    <source>
        <dbReference type="EMBL" id="KAF8404226.1"/>
    </source>
</evidence>
<comment type="caution">
    <text evidence="2">The sequence shown here is derived from an EMBL/GenBank/DDBJ whole genome shotgun (WGS) entry which is preliminary data.</text>
</comment>
<dbReference type="OrthoDB" id="9946389at2759"/>
<dbReference type="PANTHER" id="PTHR46929:SF3">
    <property type="entry name" value="MYB_SANT-LIKE DOMAIN-CONTAINING PROTEIN"/>
    <property type="match status" value="1"/>
</dbReference>
<proteinExistence type="predicted"/>
<evidence type="ECO:0000259" key="1">
    <source>
        <dbReference type="Pfam" id="PF12776"/>
    </source>
</evidence>
<sequence length="224" mass="25174">MKQPGPNDTLQQSVTLRSFSHYFKGCVGAIDDSYILAMVKIEDQPRYRTRNGRIAQNVMAVVGFDMKFTYVLAGWEGSVSDPKGDNGWKPRAYQAVVNVKNEKLGISLNKEQVRSQIKRLKKEYLAISTLLDQSGFGWDDTKKMVTADDSVWDEYLKSHSDARPYRIKSIPDFHSLSLIIANDSANGSGMLSGFDDEHTTNQDDTFSKGTNIEDMRTFTNGIIV</sequence>